<dbReference type="InterPro" id="IPR036396">
    <property type="entry name" value="Cyt_P450_sf"/>
</dbReference>
<keyword evidence="5 6" id="KW-0349">Heme</keyword>
<comment type="similarity">
    <text evidence="1 6">Belongs to the cytochrome P450 family.</text>
</comment>
<dbReference type="Gene3D" id="1.10.630.10">
    <property type="entry name" value="Cytochrome P450"/>
    <property type="match status" value="1"/>
</dbReference>
<evidence type="ECO:0000256" key="3">
    <source>
        <dbReference type="ARBA" id="ARBA00023002"/>
    </source>
</evidence>
<dbReference type="PROSITE" id="PS00086">
    <property type="entry name" value="CYTOCHROME_P450"/>
    <property type="match status" value="1"/>
</dbReference>
<dbReference type="SUPFAM" id="SSF48264">
    <property type="entry name" value="Cytochrome P450"/>
    <property type="match status" value="1"/>
</dbReference>
<keyword evidence="4 5" id="KW-0408">Iron</keyword>
<sequence length="527" mass="58947">MHPILSATCLLLLIPISLYLSDLYAWYYLPPGPFPLPFVGNTLSIPRDKFWLTLEEWSKVYGPMWTLLLGRNPQIIISDPAIAADLMTRRGSKYSSRPRSIVFGEILSEGSSTAFMPYGHSWSTSRKLLHNSMKTSVLPVYKPRQEAESMTLLAGVLANANSWSQGIDRFAASVVFSLAYGRRIDSLDSKVLQTRKRLFAIASSCLAPGAYLVESLPFLLHLPDFLSKWKDYPRRMGQETADFDASLLDSVKKDLQDGSREVPASLTKNMLGQQEKGEAGTETLSKRQFAALPAFLYGAGFDTTASTIHSAILALLVHPDVQRAAQAEIDAVVGRDRTPKFEDQAKLPYIDALIKETLRWRPAAVFGVPHTMTEDDVYNGYRFKKGTTFWATAWGINQNEEYFPSPRKFAPERFLVPSDPRYDSKMAVKPFPGPWGHASFGWGRRLCVGADLAVKNMWIVLAKLIWAFEMTPVEGVTYDVDDYGGGNVLKPAPFSCNFVVRGGETGEIIRRELKDVEKVLEMFPAFD</sequence>
<dbReference type="CDD" id="cd11065">
    <property type="entry name" value="CYP64-like"/>
    <property type="match status" value="1"/>
</dbReference>
<keyword evidence="8" id="KW-1185">Reference proteome</keyword>
<dbReference type="PANTHER" id="PTHR46300">
    <property type="entry name" value="P450, PUTATIVE (EUROFUNG)-RELATED-RELATED"/>
    <property type="match status" value="1"/>
</dbReference>
<dbReference type="GO" id="GO:0005506">
    <property type="term" value="F:iron ion binding"/>
    <property type="evidence" value="ECO:0007669"/>
    <property type="project" value="InterPro"/>
</dbReference>
<dbReference type="PRINTS" id="PR00385">
    <property type="entry name" value="P450"/>
</dbReference>
<dbReference type="EMBL" id="MZNU01000153">
    <property type="protein sequence ID" value="OWP03982.1"/>
    <property type="molecule type" value="Genomic_DNA"/>
</dbReference>
<accession>A0A218Z892</accession>
<dbReference type="Pfam" id="PF00067">
    <property type="entry name" value="p450"/>
    <property type="match status" value="1"/>
</dbReference>
<feature type="binding site" description="axial binding residue" evidence="5">
    <location>
        <position position="447"/>
    </location>
    <ligand>
        <name>heme</name>
        <dbReference type="ChEBI" id="CHEBI:30413"/>
    </ligand>
    <ligandPart>
        <name>Fe</name>
        <dbReference type="ChEBI" id="CHEBI:18248"/>
    </ligandPart>
</feature>
<evidence type="ECO:0000256" key="6">
    <source>
        <dbReference type="RuleBase" id="RU000461"/>
    </source>
</evidence>
<evidence type="ECO:0000256" key="2">
    <source>
        <dbReference type="ARBA" id="ARBA00022723"/>
    </source>
</evidence>
<dbReference type="InterPro" id="IPR017972">
    <property type="entry name" value="Cyt_P450_CS"/>
</dbReference>
<comment type="caution">
    <text evidence="7">The sequence shown here is derived from an EMBL/GenBank/DDBJ whole genome shotgun (WGS) entry which is preliminary data.</text>
</comment>
<organism evidence="7 8">
    <name type="scientific">Diplocarpon coronariae</name>
    <dbReference type="NCBI Taxonomy" id="2795749"/>
    <lineage>
        <taxon>Eukaryota</taxon>
        <taxon>Fungi</taxon>
        <taxon>Dikarya</taxon>
        <taxon>Ascomycota</taxon>
        <taxon>Pezizomycotina</taxon>
        <taxon>Leotiomycetes</taxon>
        <taxon>Helotiales</taxon>
        <taxon>Drepanopezizaceae</taxon>
        <taxon>Diplocarpon</taxon>
    </lineage>
</organism>
<proteinExistence type="inferred from homology"/>
<keyword evidence="6" id="KW-0503">Monooxygenase</keyword>
<name>A0A218Z892_9HELO</name>
<protein>
    <submittedName>
        <fullName evidence="7">Cytochrome P</fullName>
    </submittedName>
</protein>
<reference evidence="7 8" key="1">
    <citation type="submission" date="2017-04" db="EMBL/GenBank/DDBJ databases">
        <title>Draft genome sequence of Marssonina coronaria NL1: causal agent of apple blotch.</title>
        <authorList>
            <person name="Cheng Q."/>
        </authorList>
    </citation>
    <scope>NUCLEOTIDE SEQUENCE [LARGE SCALE GENOMIC DNA]</scope>
    <source>
        <strain evidence="7 8">NL1</strain>
    </source>
</reference>
<keyword evidence="3 6" id="KW-0560">Oxidoreductase</keyword>
<dbReference type="PANTHER" id="PTHR46300:SF4">
    <property type="entry name" value="CYTOCHROME P450 98A3"/>
    <property type="match status" value="1"/>
</dbReference>
<keyword evidence="2 5" id="KW-0479">Metal-binding</keyword>
<dbReference type="GO" id="GO:0020037">
    <property type="term" value="F:heme binding"/>
    <property type="evidence" value="ECO:0007669"/>
    <property type="project" value="InterPro"/>
</dbReference>
<evidence type="ECO:0000256" key="5">
    <source>
        <dbReference type="PIRSR" id="PIRSR602401-1"/>
    </source>
</evidence>
<dbReference type="InterPro" id="IPR050364">
    <property type="entry name" value="Cytochrome_P450_fung"/>
</dbReference>
<dbReference type="InterPro" id="IPR002401">
    <property type="entry name" value="Cyt_P450_E_grp-I"/>
</dbReference>
<evidence type="ECO:0000256" key="1">
    <source>
        <dbReference type="ARBA" id="ARBA00010617"/>
    </source>
</evidence>
<comment type="cofactor">
    <cofactor evidence="5">
        <name>heme</name>
        <dbReference type="ChEBI" id="CHEBI:30413"/>
    </cofactor>
</comment>
<dbReference type="STRING" id="503106.A0A218Z892"/>
<dbReference type="InParanoid" id="A0A218Z892"/>
<dbReference type="PRINTS" id="PR00463">
    <property type="entry name" value="EP450I"/>
</dbReference>
<dbReference type="Proteomes" id="UP000242519">
    <property type="component" value="Unassembled WGS sequence"/>
</dbReference>
<dbReference type="InterPro" id="IPR001128">
    <property type="entry name" value="Cyt_P450"/>
</dbReference>
<dbReference type="GO" id="GO:0004497">
    <property type="term" value="F:monooxygenase activity"/>
    <property type="evidence" value="ECO:0007669"/>
    <property type="project" value="UniProtKB-KW"/>
</dbReference>
<evidence type="ECO:0000313" key="8">
    <source>
        <dbReference type="Proteomes" id="UP000242519"/>
    </source>
</evidence>
<evidence type="ECO:0000313" key="7">
    <source>
        <dbReference type="EMBL" id="OWP03982.1"/>
    </source>
</evidence>
<evidence type="ECO:0000256" key="4">
    <source>
        <dbReference type="ARBA" id="ARBA00023004"/>
    </source>
</evidence>
<dbReference type="AlphaFoldDB" id="A0A218Z892"/>
<dbReference type="GO" id="GO:0016705">
    <property type="term" value="F:oxidoreductase activity, acting on paired donors, with incorporation or reduction of molecular oxygen"/>
    <property type="evidence" value="ECO:0007669"/>
    <property type="project" value="InterPro"/>
</dbReference>
<dbReference type="OrthoDB" id="1470350at2759"/>
<gene>
    <name evidence="7" type="ORF">B2J93_4546</name>
</gene>